<dbReference type="NCBIfam" id="TIGR00056">
    <property type="entry name" value="MlaE family lipid ABC transporter permease subunit"/>
    <property type="match status" value="1"/>
</dbReference>
<dbReference type="InterPro" id="IPR003453">
    <property type="entry name" value="ABC_MlaE_roteobac"/>
</dbReference>
<evidence type="ECO:0000256" key="2">
    <source>
        <dbReference type="RuleBase" id="RU362044"/>
    </source>
</evidence>
<dbReference type="STRING" id="1082479.SAMN05216241_101609"/>
<sequence length="270" mass="28423">MSTPSSDTPAGPLERIGRGTAARLAEIGYAATLLAESVMWLVMGAFRRQPVHVSQIVRQGMEIGVLALPIVTILSVAIGIMLAIQGIHSLRAFGAEARVTTGIALSVFREFGPLITAVLVAGRSGSALTARIGTMRISQEIDALRVMGIAPVRYLVSPALVAMLVMVPLLTFWSEMMAVAGAGLFVVAELDMTMPTYLDRVLLATRVDDVFHGLGKSVIFAVLITLVGVVNGASVTGGAEGVGRATTRSVVQAISVIVFTDMVFAFILTR</sequence>
<keyword evidence="4" id="KW-1185">Reference proteome</keyword>
<comment type="similarity">
    <text evidence="2">Belongs to the MlaE permease family.</text>
</comment>
<keyword evidence="2" id="KW-1133">Transmembrane helix</keyword>
<feature type="transmembrane region" description="Helical" evidence="2">
    <location>
        <begin position="63"/>
        <end position="84"/>
    </location>
</feature>
<dbReference type="RefSeq" id="WP_218119095.1">
    <property type="nucleotide sequence ID" value="NZ_FNCE01000001.1"/>
</dbReference>
<evidence type="ECO:0000256" key="1">
    <source>
        <dbReference type="ARBA" id="ARBA00003787"/>
    </source>
</evidence>
<name>A0A1G7MGH2_9PROT</name>
<protein>
    <submittedName>
        <fullName evidence="3">Phospholipid/cholesterol/gamma-HCH transport system permease protein</fullName>
    </submittedName>
</protein>
<keyword evidence="2" id="KW-1003">Cell membrane</keyword>
<organism evidence="3 4">
    <name type="scientific">Limimonas halophila</name>
    <dbReference type="NCBI Taxonomy" id="1082479"/>
    <lineage>
        <taxon>Bacteria</taxon>
        <taxon>Pseudomonadati</taxon>
        <taxon>Pseudomonadota</taxon>
        <taxon>Alphaproteobacteria</taxon>
        <taxon>Rhodospirillales</taxon>
        <taxon>Rhodovibrionaceae</taxon>
        <taxon>Limimonas</taxon>
    </lineage>
</organism>
<comment type="function">
    <text evidence="1">Could be part of an ABC transporter complex.</text>
</comment>
<evidence type="ECO:0000313" key="4">
    <source>
        <dbReference type="Proteomes" id="UP000199415"/>
    </source>
</evidence>
<dbReference type="PANTHER" id="PTHR30188">
    <property type="entry name" value="ABC TRANSPORTER PERMEASE PROTEIN-RELATED"/>
    <property type="match status" value="1"/>
</dbReference>
<keyword evidence="2" id="KW-0997">Cell inner membrane</keyword>
<feature type="transmembrane region" description="Helical" evidence="2">
    <location>
        <begin position="154"/>
        <end position="173"/>
    </location>
</feature>
<dbReference type="Proteomes" id="UP000199415">
    <property type="component" value="Unassembled WGS sequence"/>
</dbReference>
<dbReference type="GO" id="GO:0005548">
    <property type="term" value="F:phospholipid transporter activity"/>
    <property type="evidence" value="ECO:0007669"/>
    <property type="project" value="TreeGrafter"/>
</dbReference>
<feature type="transmembrane region" description="Helical" evidence="2">
    <location>
        <begin position="250"/>
        <end position="268"/>
    </location>
</feature>
<dbReference type="AlphaFoldDB" id="A0A1G7MGH2"/>
<keyword evidence="2" id="KW-0472">Membrane</keyword>
<comment type="subcellular location">
    <subcellularLocation>
        <location evidence="2">Cell inner membrane</location>
        <topology evidence="2">Multi-pass membrane protein</topology>
    </subcellularLocation>
</comment>
<dbReference type="InterPro" id="IPR030802">
    <property type="entry name" value="Permease_MalE"/>
</dbReference>
<proteinExistence type="inferred from homology"/>
<dbReference type="Pfam" id="PF02405">
    <property type="entry name" value="MlaE"/>
    <property type="match status" value="1"/>
</dbReference>
<gene>
    <name evidence="3" type="ORF">SAMN05216241_101609</name>
</gene>
<feature type="transmembrane region" description="Helical" evidence="2">
    <location>
        <begin position="20"/>
        <end position="42"/>
    </location>
</feature>
<dbReference type="EMBL" id="FNCE01000001">
    <property type="protein sequence ID" value="SDF60817.1"/>
    <property type="molecule type" value="Genomic_DNA"/>
</dbReference>
<evidence type="ECO:0000313" key="3">
    <source>
        <dbReference type="EMBL" id="SDF60817.1"/>
    </source>
</evidence>
<dbReference type="PANTHER" id="PTHR30188:SF3">
    <property type="entry name" value="ABC TRANSPORTER PERMEASE"/>
    <property type="match status" value="1"/>
</dbReference>
<dbReference type="GO" id="GO:0043190">
    <property type="term" value="C:ATP-binding cassette (ABC) transporter complex"/>
    <property type="evidence" value="ECO:0007669"/>
    <property type="project" value="InterPro"/>
</dbReference>
<feature type="transmembrane region" description="Helical" evidence="2">
    <location>
        <begin position="210"/>
        <end position="230"/>
    </location>
</feature>
<reference evidence="3 4" key="1">
    <citation type="submission" date="2016-10" db="EMBL/GenBank/DDBJ databases">
        <authorList>
            <person name="de Groot N.N."/>
        </authorList>
    </citation>
    <scope>NUCLEOTIDE SEQUENCE [LARGE SCALE GENOMIC DNA]</scope>
    <source>
        <strain evidence="3 4">DSM 25584</strain>
    </source>
</reference>
<keyword evidence="2" id="KW-0812">Transmembrane</keyword>
<accession>A0A1G7MGH2</accession>